<accession>A0A3B0CFK5</accession>
<feature type="domain" description="M23ase beta-sheet core" evidence="4">
    <location>
        <begin position="214"/>
        <end position="308"/>
    </location>
</feature>
<dbReference type="PANTHER" id="PTHR21666">
    <property type="entry name" value="PEPTIDASE-RELATED"/>
    <property type="match status" value="1"/>
</dbReference>
<dbReference type="Proteomes" id="UP000282311">
    <property type="component" value="Unassembled WGS sequence"/>
</dbReference>
<feature type="region of interest" description="Disordered" evidence="2">
    <location>
        <begin position="306"/>
        <end position="327"/>
    </location>
</feature>
<evidence type="ECO:0000259" key="4">
    <source>
        <dbReference type="Pfam" id="PF01551"/>
    </source>
</evidence>
<dbReference type="Pfam" id="PF01551">
    <property type="entry name" value="Peptidase_M23"/>
    <property type="match status" value="1"/>
</dbReference>
<evidence type="ECO:0000256" key="3">
    <source>
        <dbReference type="SAM" id="Phobius"/>
    </source>
</evidence>
<evidence type="ECO:0000256" key="1">
    <source>
        <dbReference type="SAM" id="Coils"/>
    </source>
</evidence>
<keyword evidence="3" id="KW-0472">Membrane</keyword>
<evidence type="ECO:0000256" key="2">
    <source>
        <dbReference type="SAM" id="MobiDB-lite"/>
    </source>
</evidence>
<dbReference type="AlphaFoldDB" id="A0A3B0CFK5"/>
<feature type="compositionally biased region" description="Low complexity" evidence="2">
    <location>
        <begin position="119"/>
        <end position="137"/>
    </location>
</feature>
<protein>
    <submittedName>
        <fullName evidence="5">M23 family metallopeptidase</fullName>
    </submittedName>
</protein>
<dbReference type="CDD" id="cd12797">
    <property type="entry name" value="M23_peptidase"/>
    <property type="match status" value="1"/>
</dbReference>
<proteinExistence type="predicted"/>
<dbReference type="InterPro" id="IPR050570">
    <property type="entry name" value="Cell_wall_metabolism_enzyme"/>
</dbReference>
<comment type="caution">
    <text evidence="5">The sequence shown here is derived from an EMBL/GenBank/DDBJ whole genome shotgun (WGS) entry which is preliminary data.</text>
</comment>
<feature type="transmembrane region" description="Helical" evidence="3">
    <location>
        <begin position="30"/>
        <end position="56"/>
    </location>
</feature>
<dbReference type="GO" id="GO:0004222">
    <property type="term" value="F:metalloendopeptidase activity"/>
    <property type="evidence" value="ECO:0007669"/>
    <property type="project" value="TreeGrafter"/>
</dbReference>
<evidence type="ECO:0000313" key="5">
    <source>
        <dbReference type="EMBL" id="RKN84050.1"/>
    </source>
</evidence>
<dbReference type="FunFam" id="2.70.70.10:FF:000006">
    <property type="entry name" value="M23 family peptidase"/>
    <property type="match status" value="1"/>
</dbReference>
<dbReference type="RefSeq" id="WP_120748213.1">
    <property type="nucleotide sequence ID" value="NZ_RBAH01000010.1"/>
</dbReference>
<sequence>MKLKWLQKRITFLVIPDAASRVVRFKLSGWALSLMTFGAALLASLAITFCIGQLLLGITSRFEQTVHEKNTTIGQLQNDLVRLSRQADEIQFKMDELKKLENEMKSLTASITGGQSVPASSAAGSDTTSSSMGGDSSPVTGGDIRKLVASTGQQFAALGTEIDSLSGALAETNKQAQELQHTLTVTPSIWPVDSRTVSSNFGVRIDPFTKTASFHSGLDIAGRTNDPIYAAADGVVLSSGWNKSEGNSVLIDHGNGLRTLYMHLNELVVAKGDRVKKGELIGKMGSTGRSTGPHLHYGIFKNGAAVDPRPYLQDSKKGTKTKPPSAD</sequence>
<keyword evidence="3" id="KW-1133">Transmembrane helix</keyword>
<reference evidence="5 6" key="1">
    <citation type="journal article" date="2007" name="Int. J. Syst. Evol. Microbiol.">
        <title>Paenibacillus ginsengarvi sp. nov., isolated from soil from ginseng cultivation.</title>
        <authorList>
            <person name="Yoon M.H."/>
            <person name="Ten L.N."/>
            <person name="Im W.T."/>
        </authorList>
    </citation>
    <scope>NUCLEOTIDE SEQUENCE [LARGE SCALE GENOMIC DNA]</scope>
    <source>
        <strain evidence="5 6">KCTC 13059</strain>
    </source>
</reference>
<dbReference type="InterPro" id="IPR011055">
    <property type="entry name" value="Dup_hybrid_motif"/>
</dbReference>
<dbReference type="EMBL" id="RBAH01000010">
    <property type="protein sequence ID" value="RKN84050.1"/>
    <property type="molecule type" value="Genomic_DNA"/>
</dbReference>
<dbReference type="PANTHER" id="PTHR21666:SF270">
    <property type="entry name" value="MUREIN HYDROLASE ACTIVATOR ENVC"/>
    <property type="match status" value="1"/>
</dbReference>
<feature type="region of interest" description="Disordered" evidence="2">
    <location>
        <begin position="111"/>
        <end position="143"/>
    </location>
</feature>
<name>A0A3B0CFK5_9BACL</name>
<keyword evidence="6" id="KW-1185">Reference proteome</keyword>
<organism evidence="5 6">
    <name type="scientific">Paenibacillus ginsengarvi</name>
    <dbReference type="NCBI Taxonomy" id="400777"/>
    <lineage>
        <taxon>Bacteria</taxon>
        <taxon>Bacillati</taxon>
        <taxon>Bacillota</taxon>
        <taxon>Bacilli</taxon>
        <taxon>Bacillales</taxon>
        <taxon>Paenibacillaceae</taxon>
        <taxon>Paenibacillus</taxon>
    </lineage>
</organism>
<dbReference type="SUPFAM" id="SSF51261">
    <property type="entry name" value="Duplicated hybrid motif"/>
    <property type="match status" value="1"/>
</dbReference>
<gene>
    <name evidence="5" type="ORF">D7M11_15885</name>
</gene>
<keyword evidence="1" id="KW-0175">Coiled coil</keyword>
<feature type="coiled-coil region" evidence="1">
    <location>
        <begin position="73"/>
        <end position="110"/>
    </location>
</feature>
<evidence type="ECO:0000313" key="6">
    <source>
        <dbReference type="Proteomes" id="UP000282311"/>
    </source>
</evidence>
<dbReference type="OrthoDB" id="9805799at2"/>
<keyword evidence="3" id="KW-0812">Transmembrane</keyword>
<dbReference type="Gene3D" id="2.70.70.10">
    <property type="entry name" value="Glucose Permease (Domain IIA)"/>
    <property type="match status" value="1"/>
</dbReference>
<dbReference type="InterPro" id="IPR016047">
    <property type="entry name" value="M23ase_b-sheet_dom"/>
</dbReference>